<dbReference type="AlphaFoldDB" id="A0A6A4WX04"/>
<feature type="domain" description="F-box" evidence="1">
    <location>
        <begin position="23"/>
        <end position="64"/>
    </location>
</feature>
<dbReference type="PANTHER" id="PTHR20872:SF1">
    <property type="entry name" value="F-BOX DOMAIN-CONTAINING PROTEIN"/>
    <property type="match status" value="1"/>
</dbReference>
<protein>
    <recommendedName>
        <fullName evidence="1">F-box domain-containing protein</fullName>
    </recommendedName>
</protein>
<dbReference type="Proteomes" id="UP000440578">
    <property type="component" value="Unassembled WGS sequence"/>
</dbReference>
<dbReference type="PANTHER" id="PTHR20872">
    <property type="match status" value="1"/>
</dbReference>
<dbReference type="Gene3D" id="3.80.10.10">
    <property type="entry name" value="Ribonuclease Inhibitor"/>
    <property type="match status" value="1"/>
</dbReference>
<dbReference type="Gene3D" id="1.20.1280.50">
    <property type="match status" value="1"/>
</dbReference>
<organism evidence="2 3">
    <name type="scientific">Amphibalanus amphitrite</name>
    <name type="common">Striped barnacle</name>
    <name type="synonym">Balanus amphitrite</name>
    <dbReference type="NCBI Taxonomy" id="1232801"/>
    <lineage>
        <taxon>Eukaryota</taxon>
        <taxon>Metazoa</taxon>
        <taxon>Ecdysozoa</taxon>
        <taxon>Arthropoda</taxon>
        <taxon>Crustacea</taxon>
        <taxon>Multicrustacea</taxon>
        <taxon>Cirripedia</taxon>
        <taxon>Thoracica</taxon>
        <taxon>Thoracicalcarea</taxon>
        <taxon>Balanomorpha</taxon>
        <taxon>Balanoidea</taxon>
        <taxon>Balanidae</taxon>
        <taxon>Amphibalaninae</taxon>
        <taxon>Amphibalanus</taxon>
    </lineage>
</organism>
<proteinExistence type="predicted"/>
<reference evidence="2 3" key="1">
    <citation type="submission" date="2019-07" db="EMBL/GenBank/DDBJ databases">
        <title>Draft genome assembly of a fouling barnacle, Amphibalanus amphitrite (Darwin, 1854): The first reference genome for Thecostraca.</title>
        <authorList>
            <person name="Kim W."/>
        </authorList>
    </citation>
    <scope>NUCLEOTIDE SEQUENCE [LARGE SCALE GENOMIC DNA]</scope>
    <source>
        <strain evidence="2">SNU_AA5</strain>
        <tissue evidence="2">Soma without cirri and trophi</tissue>
    </source>
</reference>
<dbReference type="InterPro" id="IPR001810">
    <property type="entry name" value="F-box_dom"/>
</dbReference>
<evidence type="ECO:0000313" key="3">
    <source>
        <dbReference type="Proteomes" id="UP000440578"/>
    </source>
</evidence>
<dbReference type="InterPro" id="IPR036047">
    <property type="entry name" value="F-box-like_dom_sf"/>
</dbReference>
<dbReference type="EMBL" id="VIIS01000647">
    <property type="protein sequence ID" value="KAF0306641.1"/>
    <property type="molecule type" value="Genomic_DNA"/>
</dbReference>
<sequence length="473" mass="54990">MWQSRRGARRPSPQKDISEYSLWHLLPELVLVKIFRMLNMNERYIASLVCWNWAQAFNLPDVWRVFVLDDTVLTKSKYNYYLGWQKTLDHIRTSTALDKMARHIRTLVIRPMANFYNMYSFMNALSAFAQRYPGSLDGVIALRYTFVCTLAEKENDEVFGTGGEILRSLQRLMGHLAGLRDIELVDLLLERVEGMHALDQVSVVCCETMRVLKLINITKFQVELLHPGVFINLRELHISPQNLGDDLLYLLAENKLRNLHLIQNEHTESTGSVGRRSWRDARLRNSRLRVHLRLEGKPRHQEIIWQQGAPVKSILYRSPYIAVSAVSVLTTIEYYGTDLEVYGHLGLPRFHRSASFHERADGALVMLLRHCPLVHTLVVRERISSATVLLLAHTGKNLRRLFVRANAVLLRADWPRSPEWSPQFYDWLRGAARSYSRTEAEVSRLLGYPWCLLSDKVFRALRLDLNQSHYWNT</sequence>
<gene>
    <name evidence="2" type="ORF">FJT64_002389</name>
</gene>
<comment type="caution">
    <text evidence="2">The sequence shown here is derived from an EMBL/GenBank/DDBJ whole genome shotgun (WGS) entry which is preliminary data.</text>
</comment>
<evidence type="ECO:0000313" key="2">
    <source>
        <dbReference type="EMBL" id="KAF0306641.1"/>
    </source>
</evidence>
<dbReference type="Pfam" id="PF00646">
    <property type="entry name" value="F-box"/>
    <property type="match status" value="1"/>
</dbReference>
<name>A0A6A4WX04_AMPAM</name>
<dbReference type="SUPFAM" id="SSF81383">
    <property type="entry name" value="F-box domain"/>
    <property type="match status" value="1"/>
</dbReference>
<keyword evidence="3" id="KW-1185">Reference proteome</keyword>
<accession>A0A6A4WX04</accession>
<dbReference type="OrthoDB" id="9974792at2759"/>
<evidence type="ECO:0000259" key="1">
    <source>
        <dbReference type="Pfam" id="PF00646"/>
    </source>
</evidence>
<dbReference type="InterPro" id="IPR032675">
    <property type="entry name" value="LRR_dom_sf"/>
</dbReference>